<dbReference type="GO" id="GO:0035361">
    <property type="term" value="C:Cul8-RING ubiquitin ligase complex"/>
    <property type="evidence" value="ECO:0007669"/>
    <property type="project" value="TreeGrafter"/>
</dbReference>
<dbReference type="EMBL" id="LVKK01000060">
    <property type="protein sequence ID" value="OAG38151.1"/>
    <property type="molecule type" value="Genomic_DNA"/>
</dbReference>
<feature type="compositionally biased region" description="Basic and acidic residues" evidence="1">
    <location>
        <begin position="56"/>
        <end position="74"/>
    </location>
</feature>
<dbReference type="Pfam" id="PF09462">
    <property type="entry name" value="Mus7"/>
    <property type="match status" value="1"/>
</dbReference>
<name>A0A177F3G8_9EURO</name>
<organism evidence="2 3">
    <name type="scientific">Fonsecaea monophora</name>
    <dbReference type="NCBI Taxonomy" id="254056"/>
    <lineage>
        <taxon>Eukaryota</taxon>
        <taxon>Fungi</taxon>
        <taxon>Dikarya</taxon>
        <taxon>Ascomycota</taxon>
        <taxon>Pezizomycotina</taxon>
        <taxon>Eurotiomycetes</taxon>
        <taxon>Chaetothyriomycetidae</taxon>
        <taxon>Chaetothyriales</taxon>
        <taxon>Herpotrichiellaceae</taxon>
        <taxon>Fonsecaea</taxon>
    </lineage>
</organism>
<dbReference type="Proteomes" id="UP000077002">
    <property type="component" value="Unassembled WGS sequence"/>
</dbReference>
<sequence>MANWRERGYVPDSDDDEEEDGRNGSLDSGPARGTISETASNNAQSVKGCDNPLDGDDSRTKQSDTVVDKHDTYHDSAPNGTANLLQDGAQVCHLELSQASDSPLNSTAARLEAEIKKGLQTVQDVLGSAVLGFDSDDDSPLSSVPSSVHTSPKRTHSRPSQPAVLPEVEISQIAADDILLLDAATDALRRRSFRPRAPIQLHPYAIEDARYRQTWRDRGLNPVRVPDLPPHVGESSKDDSQGTTAYHSSQVDHSDSQIPQSSPALDEGYESPVVVGDEESQSPIRGTRPRVPAPVSDSDEDLPDLSDIFKNRTATPSISRLKRPKRVSVPQTQTGINGFRIYELPDEGTAPRKASKTGGSKSIIPPSPPRSGDGLSSQFREADNSPEISLGSSTPIVLPTPLVSSDKQVSKRNFTEALDLSDSETDIVSISDDASSTSGSEERTNDGLQFRQIRRKIKGVLPASWLKLDMKQQWKGTRAVRNQAQSPVKRASEKGVAQHISSIGGRARQRSVRDGVADLELSSESDSAVPVDDEMGGIEYEGPESFEDDVVEDDAIDAMLAPQKRRPYTVKGQPRLQGVRSKKNTFDADRVLSRREPSLRSPRTAAASLSSNGARPRKKTKRKHRKPQMTILDAPGLRDEDVPRFLKIASRRAKRQRSARKQDPSKKFFRLATMRDTEDVNEVVRTWRREQRQIHHSVKPKDIISRTTSSKTQPRGFDDITHGNTAAPTRNSHEDVHLSATHLTFLKRSTNATLGRIQNHQSRSLQAESIGLPTDRSSAILDYFKPGASRRNHFNSWQQVPSVEHSTEGPAFASTNPFAIQKRLPKQARARQKRLRQDALQKTSTRPSVQEADAMSPSAEKRGFSPPSPPLLPLRPLKKQRPVSRGTRYANNPDQHDILCLQSLNLEDDYDIVTCAIRYPPRSSTFSKTPMLSSSTSVRIHLVKTTISSMADTAHRFQPGRSHNAIRTPISQRSLHASGWSAEVEGIIRDTFQEIFSVICGDTAMPDTTPEQRTQLLSQAANSVQMITSYTNESLFFVDDQGLEAFIRLTTESIDSLWQGIAICESATSEPWVSQTLKLLNGLLTLGYQINRYATAAGCAERLRATSLKIWQNVASLAWELTFRKHNIPHLFANTAALFGGSLVSEGQVIPTTEIETIYLIHQLGPDQEWSVYLETIFSSHGKPGALFDSSAESLACMVIVLGCLLSTGALDGHTAHTDNNFGGSLGSSLLRLLPIQMSDFLKTFVEKKASYHARFQVKTPQVRKLEQFGLVIFQWCFALARNLPTDMADNLLKQMFKYYSEKTNNMLELFTSKHANRTPPFLDRLVRAEQLNLEDTDTDFHIFLKLTAITLIAQPRPDTEVEEHIRKLALRKRSLLFILLPNKGQDTFNDNEVIVSEDCPLPDRDLTSVSNRYTLFTTLYHYAPVGFKPEISQIRDYIDFATAHDAVRQVILRCWENVAKSALSRPAGSAELLELGGWMLAMFFSMCDKLTRIPNVGNDMHEDERRIHLANRNTTVDRVLHIADRYVAAIDICTTRDQVSHLLSREEVSRLTVSCYHDQGLGDVVVSGIFNLVTSYVMKGIGNVTDEIFAVRREIRGVLVDHLNRTDSPDDILLASLTETWFAIGKLMVEGGHCQWDHFLNAWSAMSFPQIADTEIARQCQVLLLSKIATDRSVVLADPYPFIHTWLWSILKPETMIRFEHCLTNQLMESIPDTFGLDDLRQDISNGATRYFLDKSDIVKHRLLIVHHIIRYAYSVQNVTDPTSHGKLTNYQWDHLMTMISRAMKQTWEQLDGRARPEWTTFMQKVIFRLGMYKGPGFEIDPWFTDLSQKGFEDKAFHLERLFICLPGEKRPDRYDAEYMIKAFRTACETAWVNNKEKPLLHHLITIFAANDPSYVEHDGSFLLDITKQLDFMKAVFPAYIERSLNDTLPTMLFAVPILDAAIQILLKLEMRVDLQDQSHMESFAELLVALMGAAVAAMQYQGCEALYEIGWEIDTVCRLGGICWLGCSRWAHLHRLFPFSDTILALQPYVQTYAYYAYEWICSAAGLEDGARPTDPALWARYRKSADRAKEDFGFELPELALPEHINALKDFAADDLEWSGRNEWHRGQFSTWGPVWGPVWVLARPGSEPETRGPREAVQDGPMVNEVRAVLVGLEQGLTLLGLLEERL</sequence>
<feature type="compositionally biased region" description="Basic and acidic residues" evidence="1">
    <location>
        <begin position="584"/>
        <end position="598"/>
    </location>
</feature>
<reference evidence="2 3" key="1">
    <citation type="submission" date="2016-03" db="EMBL/GenBank/DDBJ databases">
        <title>Draft genome sequence of the Fonsecaea monophora CBS 269.37.</title>
        <authorList>
            <person name="Bombassaro A."/>
            <person name="Vinicius W.A."/>
            <person name="De Hoog S."/>
            <person name="Sun J."/>
            <person name="Souza E.M."/>
            <person name="Raittz R.T."/>
            <person name="Costa F."/>
            <person name="Leao A.C."/>
            <person name="Tadra-Sfeir M.Z."/>
            <person name="Baura V."/>
            <person name="Balsanelli E."/>
            <person name="Pedrosa F.O."/>
            <person name="Moreno L.F."/>
            <person name="Steffens M.B."/>
            <person name="Xi L."/>
            <person name="Bocca A.L."/>
            <person name="Felipe M.S."/>
            <person name="Teixeira M."/>
            <person name="Telles Filho F.Q."/>
            <person name="Azevedo C.M."/>
            <person name="Gomes R."/>
            <person name="Vicente V.A."/>
        </authorList>
    </citation>
    <scope>NUCLEOTIDE SEQUENCE [LARGE SCALE GENOMIC DNA]</scope>
    <source>
        <strain evidence="2 3">CBS 269.37</strain>
    </source>
</reference>
<dbReference type="GO" id="GO:0005634">
    <property type="term" value="C:nucleus"/>
    <property type="evidence" value="ECO:0007669"/>
    <property type="project" value="InterPro"/>
</dbReference>
<evidence type="ECO:0000313" key="3">
    <source>
        <dbReference type="Proteomes" id="UP000077002"/>
    </source>
</evidence>
<protein>
    <submittedName>
        <fullName evidence="2">Uncharacterized protein</fullName>
    </submittedName>
</protein>
<dbReference type="GO" id="GO:0031297">
    <property type="term" value="P:replication fork processing"/>
    <property type="evidence" value="ECO:0007669"/>
    <property type="project" value="InterPro"/>
</dbReference>
<evidence type="ECO:0000313" key="2">
    <source>
        <dbReference type="EMBL" id="OAG38151.1"/>
    </source>
</evidence>
<accession>A0A177F3G8</accession>
<feature type="compositionally biased region" description="Polar residues" evidence="1">
    <location>
        <begin position="386"/>
        <end position="395"/>
    </location>
</feature>
<dbReference type="InterPro" id="IPR019021">
    <property type="entry name" value="Mms22"/>
</dbReference>
<feature type="region of interest" description="Disordered" evidence="1">
    <location>
        <begin position="221"/>
        <end position="306"/>
    </location>
</feature>
<dbReference type="PANTHER" id="PTHR28122:SF1">
    <property type="entry name" value="E3 UBIQUITIN-PROTEIN LIGASE SUBSTRATE RECEPTOR MMS22"/>
    <property type="match status" value="1"/>
</dbReference>
<comment type="caution">
    <text evidence="2">The sequence shown here is derived from an EMBL/GenBank/DDBJ whole genome shotgun (WGS) entry which is preliminary data.</text>
</comment>
<dbReference type="OrthoDB" id="2386201at2759"/>
<gene>
    <name evidence="2" type="ORF">AYO21_07611</name>
</gene>
<dbReference type="RefSeq" id="XP_022510103.1">
    <property type="nucleotide sequence ID" value="XM_022657565.1"/>
</dbReference>
<dbReference type="GeneID" id="34602764"/>
<feature type="compositionally biased region" description="Basic residues" evidence="1">
    <location>
        <begin position="615"/>
        <end position="627"/>
    </location>
</feature>
<feature type="region of interest" description="Disordered" evidence="1">
    <location>
        <begin position="707"/>
        <end position="735"/>
    </location>
</feature>
<feature type="region of interest" description="Disordered" evidence="1">
    <location>
        <begin position="134"/>
        <end position="164"/>
    </location>
</feature>
<feature type="region of interest" description="Disordered" evidence="1">
    <location>
        <begin position="825"/>
        <end position="890"/>
    </location>
</feature>
<feature type="compositionally biased region" description="Basic residues" evidence="1">
    <location>
        <begin position="825"/>
        <end position="834"/>
    </location>
</feature>
<evidence type="ECO:0000256" key="1">
    <source>
        <dbReference type="SAM" id="MobiDB-lite"/>
    </source>
</evidence>
<dbReference type="GO" id="GO:0000724">
    <property type="term" value="P:double-strand break repair via homologous recombination"/>
    <property type="evidence" value="ECO:0007669"/>
    <property type="project" value="TreeGrafter"/>
</dbReference>
<feature type="region of interest" description="Disordered" evidence="1">
    <location>
        <begin position="564"/>
        <end position="629"/>
    </location>
</feature>
<feature type="region of interest" description="Disordered" evidence="1">
    <location>
        <begin position="341"/>
        <end position="396"/>
    </location>
</feature>
<feature type="compositionally biased region" description="Low complexity" evidence="1">
    <location>
        <begin position="358"/>
        <end position="374"/>
    </location>
</feature>
<feature type="compositionally biased region" description="Polar residues" evidence="1">
    <location>
        <begin position="35"/>
        <end position="45"/>
    </location>
</feature>
<keyword evidence="3" id="KW-1185">Reference proteome</keyword>
<feature type="region of interest" description="Disordered" evidence="1">
    <location>
        <begin position="1"/>
        <end position="82"/>
    </location>
</feature>
<dbReference type="PANTHER" id="PTHR28122">
    <property type="entry name" value="E3 UBIQUITIN-PROTEIN LIGASE SUBSTRATE RECEPTOR MMS22"/>
    <property type="match status" value="1"/>
</dbReference>
<proteinExistence type="predicted"/>